<proteinExistence type="predicted"/>
<dbReference type="Proteomes" id="UP000555411">
    <property type="component" value="Unassembled WGS sequence"/>
</dbReference>
<dbReference type="InterPro" id="IPR001647">
    <property type="entry name" value="HTH_TetR"/>
</dbReference>
<evidence type="ECO:0000256" key="3">
    <source>
        <dbReference type="ARBA" id="ARBA00023125"/>
    </source>
</evidence>
<dbReference type="RefSeq" id="WP_185796005.1">
    <property type="nucleotide sequence ID" value="NZ_JACLQD010000001.1"/>
</dbReference>
<dbReference type="PANTHER" id="PTHR30055:SF228">
    <property type="entry name" value="TRANSCRIPTIONAL REGULATOR-RELATED"/>
    <property type="match status" value="1"/>
</dbReference>
<dbReference type="SUPFAM" id="SSF46689">
    <property type="entry name" value="Homeodomain-like"/>
    <property type="match status" value="1"/>
</dbReference>
<accession>A0A842I2A2</accession>
<name>A0A842I2A2_9RHOB</name>
<dbReference type="GO" id="GO:0000976">
    <property type="term" value="F:transcription cis-regulatory region binding"/>
    <property type="evidence" value="ECO:0007669"/>
    <property type="project" value="TreeGrafter"/>
</dbReference>
<keyword evidence="4" id="KW-0804">Transcription</keyword>
<dbReference type="PROSITE" id="PS50977">
    <property type="entry name" value="HTH_TETR_2"/>
    <property type="match status" value="1"/>
</dbReference>
<feature type="DNA-binding region" description="H-T-H motif" evidence="5">
    <location>
        <begin position="40"/>
        <end position="59"/>
    </location>
</feature>
<evidence type="ECO:0000256" key="4">
    <source>
        <dbReference type="ARBA" id="ARBA00023163"/>
    </source>
</evidence>
<evidence type="ECO:0000256" key="5">
    <source>
        <dbReference type="PROSITE-ProRule" id="PRU00335"/>
    </source>
</evidence>
<dbReference type="AlphaFoldDB" id="A0A842I2A2"/>
<dbReference type="InterPro" id="IPR039538">
    <property type="entry name" value="BetI_C"/>
</dbReference>
<dbReference type="SUPFAM" id="SSF48498">
    <property type="entry name" value="Tetracyclin repressor-like, C-terminal domain"/>
    <property type="match status" value="1"/>
</dbReference>
<evidence type="ECO:0000313" key="8">
    <source>
        <dbReference type="Proteomes" id="UP000555411"/>
    </source>
</evidence>
<keyword evidence="1" id="KW-0678">Repressor</keyword>
<gene>
    <name evidence="7" type="ORF">H7F16_02725</name>
</gene>
<evidence type="ECO:0000313" key="7">
    <source>
        <dbReference type="EMBL" id="MBC2834402.1"/>
    </source>
</evidence>
<dbReference type="Pfam" id="PF00440">
    <property type="entry name" value="TetR_N"/>
    <property type="match status" value="1"/>
</dbReference>
<evidence type="ECO:0000256" key="1">
    <source>
        <dbReference type="ARBA" id="ARBA00022491"/>
    </source>
</evidence>
<protein>
    <submittedName>
        <fullName evidence="7">TetR family transcriptional regulator C-terminal domain-containing protein</fullName>
    </submittedName>
</protein>
<evidence type="ECO:0000256" key="2">
    <source>
        <dbReference type="ARBA" id="ARBA00023015"/>
    </source>
</evidence>
<sequence length="215" mass="23434">MTDHTAHRRPYRREAEEKRRDDLIAAAIALVSEGGAEAATVRAIADRAGVTPGLIRHYFATKDDLTQTAYRLVMERMTQSAVEALSGAAPDDPVGRLAAFVAANFRAPVLDPVNLSVWAAYLHRSRNDPTINAVHQTTYLAYRDQLQTLIAALPGRPVDAEKDRRDAISCNALIDGLWIEGAALPDAFRRGEVARIALDAIGAILRHPLPSPPDI</sequence>
<keyword evidence="3 5" id="KW-0238">DNA-binding</keyword>
<reference evidence="7 8" key="1">
    <citation type="journal article" date="2017" name="Int. J. Syst. Evol. Microbiol.">
        <title>Gemmobacter straminiformis sp. nov., isolated from an artificial fountain.</title>
        <authorList>
            <person name="Kang J.Y."/>
            <person name="Kim M.J."/>
            <person name="Chun J."/>
            <person name="Son K.P."/>
            <person name="Jahng K.Y."/>
        </authorList>
    </citation>
    <scope>NUCLEOTIDE SEQUENCE [LARGE SCALE GENOMIC DNA]</scope>
    <source>
        <strain evidence="7 8">CAM-8</strain>
    </source>
</reference>
<dbReference type="GO" id="GO:0003700">
    <property type="term" value="F:DNA-binding transcription factor activity"/>
    <property type="evidence" value="ECO:0007669"/>
    <property type="project" value="TreeGrafter"/>
</dbReference>
<dbReference type="PANTHER" id="PTHR30055">
    <property type="entry name" value="HTH-TYPE TRANSCRIPTIONAL REGULATOR RUTR"/>
    <property type="match status" value="1"/>
</dbReference>
<organism evidence="7 8">
    <name type="scientific">Paragemmobacter straminiformis</name>
    <dbReference type="NCBI Taxonomy" id="2045119"/>
    <lineage>
        <taxon>Bacteria</taxon>
        <taxon>Pseudomonadati</taxon>
        <taxon>Pseudomonadota</taxon>
        <taxon>Alphaproteobacteria</taxon>
        <taxon>Rhodobacterales</taxon>
        <taxon>Paracoccaceae</taxon>
        <taxon>Paragemmobacter</taxon>
    </lineage>
</organism>
<keyword evidence="2" id="KW-0805">Transcription regulation</keyword>
<dbReference type="Pfam" id="PF13977">
    <property type="entry name" value="TetR_C_6"/>
    <property type="match status" value="1"/>
</dbReference>
<dbReference type="InterPro" id="IPR009057">
    <property type="entry name" value="Homeodomain-like_sf"/>
</dbReference>
<dbReference type="EMBL" id="JACLQD010000001">
    <property type="protein sequence ID" value="MBC2834402.1"/>
    <property type="molecule type" value="Genomic_DNA"/>
</dbReference>
<keyword evidence="8" id="KW-1185">Reference proteome</keyword>
<dbReference type="InterPro" id="IPR050109">
    <property type="entry name" value="HTH-type_TetR-like_transc_reg"/>
</dbReference>
<evidence type="ECO:0000259" key="6">
    <source>
        <dbReference type="PROSITE" id="PS50977"/>
    </source>
</evidence>
<dbReference type="Gene3D" id="1.10.357.10">
    <property type="entry name" value="Tetracycline Repressor, domain 2"/>
    <property type="match status" value="1"/>
</dbReference>
<dbReference type="PRINTS" id="PR00455">
    <property type="entry name" value="HTHTETR"/>
</dbReference>
<dbReference type="InterPro" id="IPR036271">
    <property type="entry name" value="Tet_transcr_reg_TetR-rel_C_sf"/>
</dbReference>
<feature type="domain" description="HTH tetR-type" evidence="6">
    <location>
        <begin position="17"/>
        <end position="77"/>
    </location>
</feature>
<comment type="caution">
    <text evidence="7">The sequence shown here is derived from an EMBL/GenBank/DDBJ whole genome shotgun (WGS) entry which is preliminary data.</text>
</comment>